<organism evidence="13 14">
    <name type="scientific">Niallia circulans</name>
    <name type="common">Bacillus circulans</name>
    <dbReference type="NCBI Taxonomy" id="1397"/>
    <lineage>
        <taxon>Bacteria</taxon>
        <taxon>Bacillati</taxon>
        <taxon>Bacillota</taxon>
        <taxon>Bacilli</taxon>
        <taxon>Bacillales</taxon>
        <taxon>Bacillaceae</taxon>
        <taxon>Niallia</taxon>
    </lineage>
</organism>
<feature type="transmembrane region" description="Helical" evidence="9">
    <location>
        <begin position="310"/>
        <end position="332"/>
    </location>
</feature>
<evidence type="ECO:0000256" key="7">
    <source>
        <dbReference type="ARBA" id="ARBA00023008"/>
    </source>
</evidence>
<evidence type="ECO:0000256" key="10">
    <source>
        <dbReference type="SAM" id="SignalP"/>
    </source>
</evidence>
<feature type="domain" description="CopC" evidence="11">
    <location>
        <begin position="26"/>
        <end position="120"/>
    </location>
</feature>
<evidence type="ECO:0000259" key="12">
    <source>
        <dbReference type="Pfam" id="PF05425"/>
    </source>
</evidence>
<dbReference type="Proteomes" id="UP000319837">
    <property type="component" value="Unassembled WGS sequence"/>
</dbReference>
<evidence type="ECO:0000313" key="14">
    <source>
        <dbReference type="Proteomes" id="UP000319837"/>
    </source>
</evidence>
<dbReference type="PANTHER" id="PTHR34820">
    <property type="entry name" value="INNER MEMBRANE PROTEIN YEBZ"/>
    <property type="match status" value="1"/>
</dbReference>
<dbReference type="Pfam" id="PF04234">
    <property type="entry name" value="CopC"/>
    <property type="match status" value="1"/>
</dbReference>
<dbReference type="SUPFAM" id="SSF81296">
    <property type="entry name" value="E set domains"/>
    <property type="match status" value="1"/>
</dbReference>
<dbReference type="AlphaFoldDB" id="A0A553SSH1"/>
<dbReference type="GO" id="GO:0006825">
    <property type="term" value="P:copper ion transport"/>
    <property type="evidence" value="ECO:0007669"/>
    <property type="project" value="InterPro"/>
</dbReference>
<keyword evidence="2" id="KW-1003">Cell membrane</keyword>
<evidence type="ECO:0000256" key="1">
    <source>
        <dbReference type="ARBA" id="ARBA00004651"/>
    </source>
</evidence>
<dbReference type="InterPro" id="IPR008457">
    <property type="entry name" value="Cu-R_CopD_dom"/>
</dbReference>
<evidence type="ECO:0000256" key="3">
    <source>
        <dbReference type="ARBA" id="ARBA00022692"/>
    </source>
</evidence>
<keyword evidence="8 9" id="KW-0472">Membrane</keyword>
<feature type="transmembrane region" description="Helical" evidence="9">
    <location>
        <begin position="178"/>
        <end position="204"/>
    </location>
</feature>
<sequence length="513" mass="57385">MRKAICLVLFLFLFFSFMIPKQAGAHAVLTNTNPVADSRLEESPAGITLTFNEAIKAGLTAVKVLNQDKEAIAGSEVSLSNDNRQLEVSVPELADGAYLVTYTVVSADGHPISGSYVFLVGNSALPSDIELESNEGGTFQFLVYFTRAAYYFGLLSITGWIFWGIIQQKKHTEAQKKTFDFIAFILQQYHLLCLILLIAVQWLMNTTVAGIPLNTGFGVSWFLSLMLSVLGLFLLAKSKWIDVSWIILMLAAKSFNGHSSSYGAIWAAIPANFVHLLAAAIWVGGLLYIVTYWKKNRVHVKEFLPNFSKWAFFSMIALSLSGTLLTVLFLPALDYLWITPWGILLLVKSSLVCLVLLTAFIIRRCLNRMPAKAWHWVKVDFGLMLLILLVVGGLSYLSPAPDNSPLYWQESNQDTNMTLTITPNAPGKNHFQIQFKENTVKRAELSLTYQDNEEIAPIQVPLKSLETPGLYEAEGYYLPFDGEWVAEVKIVNQNGEEELFTKSFRLFKAMKND</sequence>
<comment type="subcellular location">
    <subcellularLocation>
        <location evidence="1">Cell membrane</location>
        <topology evidence="1">Multi-pass membrane protein</topology>
    </subcellularLocation>
</comment>
<dbReference type="PANTHER" id="PTHR34820:SF4">
    <property type="entry name" value="INNER MEMBRANE PROTEIN YEBZ"/>
    <property type="match status" value="1"/>
</dbReference>
<dbReference type="GO" id="GO:0005507">
    <property type="term" value="F:copper ion binding"/>
    <property type="evidence" value="ECO:0007669"/>
    <property type="project" value="InterPro"/>
</dbReference>
<evidence type="ECO:0000313" key="13">
    <source>
        <dbReference type="EMBL" id="TRZ39950.1"/>
    </source>
</evidence>
<feature type="transmembrane region" description="Helical" evidence="9">
    <location>
        <begin position="265"/>
        <end position="290"/>
    </location>
</feature>
<dbReference type="InterPro" id="IPR014755">
    <property type="entry name" value="Cu-Rt/internalin_Ig-like"/>
</dbReference>
<keyword evidence="4" id="KW-0479">Metal-binding</keyword>
<feature type="transmembrane region" description="Helical" evidence="9">
    <location>
        <begin position="374"/>
        <end position="397"/>
    </location>
</feature>
<dbReference type="InterPro" id="IPR014756">
    <property type="entry name" value="Ig_E-set"/>
</dbReference>
<keyword evidence="6 9" id="KW-1133">Transmembrane helix</keyword>
<dbReference type="InterPro" id="IPR032694">
    <property type="entry name" value="CopC/D"/>
</dbReference>
<dbReference type="RefSeq" id="WP_185763370.1">
    <property type="nucleotide sequence ID" value="NZ_RIBP01000001.1"/>
</dbReference>
<dbReference type="GO" id="GO:0005886">
    <property type="term" value="C:plasma membrane"/>
    <property type="evidence" value="ECO:0007669"/>
    <property type="project" value="UniProtKB-SubCell"/>
</dbReference>
<evidence type="ECO:0000256" key="4">
    <source>
        <dbReference type="ARBA" id="ARBA00022723"/>
    </source>
</evidence>
<accession>A0A553SSH1</accession>
<comment type="caution">
    <text evidence="13">The sequence shown here is derived from an EMBL/GenBank/DDBJ whole genome shotgun (WGS) entry which is preliminary data.</text>
</comment>
<keyword evidence="7" id="KW-0186">Copper</keyword>
<evidence type="ECO:0008006" key="15">
    <source>
        <dbReference type="Google" id="ProtNLM"/>
    </source>
</evidence>
<gene>
    <name evidence="13" type="ORF">CEQ21_03130</name>
</gene>
<feature type="transmembrane region" description="Helical" evidence="9">
    <location>
        <begin position="148"/>
        <end position="166"/>
    </location>
</feature>
<feature type="transmembrane region" description="Helical" evidence="9">
    <location>
        <begin position="338"/>
        <end position="362"/>
    </location>
</feature>
<keyword evidence="3 9" id="KW-0812">Transmembrane</keyword>
<name>A0A553SSH1_NIACI</name>
<dbReference type="GO" id="GO:0046688">
    <property type="term" value="P:response to copper ion"/>
    <property type="evidence" value="ECO:0007669"/>
    <property type="project" value="InterPro"/>
</dbReference>
<evidence type="ECO:0000256" key="6">
    <source>
        <dbReference type="ARBA" id="ARBA00022989"/>
    </source>
</evidence>
<evidence type="ECO:0000256" key="8">
    <source>
        <dbReference type="ARBA" id="ARBA00023136"/>
    </source>
</evidence>
<dbReference type="EMBL" id="RIBP01000001">
    <property type="protein sequence ID" value="TRZ39950.1"/>
    <property type="molecule type" value="Genomic_DNA"/>
</dbReference>
<dbReference type="Pfam" id="PF05425">
    <property type="entry name" value="CopD"/>
    <property type="match status" value="1"/>
</dbReference>
<evidence type="ECO:0000256" key="2">
    <source>
        <dbReference type="ARBA" id="ARBA00022475"/>
    </source>
</evidence>
<protein>
    <recommendedName>
        <fullName evidence="15">Copper transport protein</fullName>
    </recommendedName>
</protein>
<feature type="chain" id="PRO_5022125010" description="Copper transport protein" evidence="10">
    <location>
        <begin position="26"/>
        <end position="513"/>
    </location>
</feature>
<feature type="signal peptide" evidence="10">
    <location>
        <begin position="1"/>
        <end position="25"/>
    </location>
</feature>
<evidence type="ECO:0000256" key="9">
    <source>
        <dbReference type="SAM" id="Phobius"/>
    </source>
</evidence>
<reference evidence="14" key="1">
    <citation type="submission" date="2018-10" db="EMBL/GenBank/DDBJ databases">
        <title>FDA dAtabase for Regulatory Grade micrObial Sequences (FDA-ARGOS): Supporting development and validation of Infectious Disease Dx tests.</title>
        <authorList>
            <person name="Minogue T."/>
            <person name="Wolcott M."/>
            <person name="Wasieloski L."/>
            <person name="Aguilar W."/>
            <person name="Moore D."/>
            <person name="Tallon L."/>
            <person name="Sadzewicz L."/>
            <person name="Sengamalay N."/>
            <person name="Ott S."/>
            <person name="Godinez A."/>
            <person name="Nagaraj S."/>
            <person name="Vavikolanu K."/>
            <person name="Vyas G."/>
            <person name="Nadendla S."/>
            <person name="George J."/>
            <person name="Sichtig H."/>
        </authorList>
    </citation>
    <scope>NUCLEOTIDE SEQUENCE [LARGE SCALE GENOMIC DNA]</scope>
    <source>
        <strain evidence="14">FDAARGOS_343</strain>
    </source>
</reference>
<feature type="transmembrane region" description="Helical" evidence="9">
    <location>
        <begin position="243"/>
        <end position="259"/>
    </location>
</feature>
<proteinExistence type="predicted"/>
<feature type="domain" description="Copper resistance protein D" evidence="12">
    <location>
        <begin position="302"/>
        <end position="394"/>
    </location>
</feature>
<feature type="transmembrane region" description="Helical" evidence="9">
    <location>
        <begin position="216"/>
        <end position="236"/>
    </location>
</feature>
<keyword evidence="5 10" id="KW-0732">Signal</keyword>
<dbReference type="Gene3D" id="2.60.40.1220">
    <property type="match status" value="1"/>
</dbReference>
<evidence type="ECO:0000256" key="5">
    <source>
        <dbReference type="ARBA" id="ARBA00022729"/>
    </source>
</evidence>
<dbReference type="InterPro" id="IPR007348">
    <property type="entry name" value="CopC_dom"/>
</dbReference>
<dbReference type="GO" id="GO:0042597">
    <property type="term" value="C:periplasmic space"/>
    <property type="evidence" value="ECO:0007669"/>
    <property type="project" value="InterPro"/>
</dbReference>
<evidence type="ECO:0000259" key="11">
    <source>
        <dbReference type="Pfam" id="PF04234"/>
    </source>
</evidence>